<dbReference type="PROSITE" id="PS51387">
    <property type="entry name" value="FAD_PCMH"/>
    <property type="match status" value="1"/>
</dbReference>
<accession>A0A6J1DEU9</accession>
<evidence type="ECO:0000256" key="1">
    <source>
        <dbReference type="ARBA" id="ARBA00001974"/>
    </source>
</evidence>
<proteinExistence type="inferred from homology"/>
<dbReference type="InterPro" id="IPR016169">
    <property type="entry name" value="FAD-bd_PCMH_sub2"/>
</dbReference>
<dbReference type="InterPro" id="IPR006094">
    <property type="entry name" value="Oxid_FAD_bind_N"/>
</dbReference>
<dbReference type="OrthoDB" id="407275at2759"/>
<keyword evidence="10" id="KW-1185">Reference proteome</keyword>
<dbReference type="Gene3D" id="3.30.43.10">
    <property type="entry name" value="Uridine Diphospho-n-acetylenolpyruvylglucosamine Reductase, domain 2"/>
    <property type="match status" value="1"/>
</dbReference>
<dbReference type="RefSeq" id="XP_022152433.1">
    <property type="nucleotide sequence ID" value="XM_022296741.1"/>
</dbReference>
<dbReference type="SUPFAM" id="SSF56176">
    <property type="entry name" value="FAD-binding/transporter-associated domain-like"/>
    <property type="match status" value="1"/>
</dbReference>
<evidence type="ECO:0000259" key="9">
    <source>
        <dbReference type="PROSITE" id="PS51387"/>
    </source>
</evidence>
<dbReference type="Gene3D" id="3.40.462.20">
    <property type="match status" value="1"/>
</dbReference>
<evidence type="ECO:0000256" key="8">
    <source>
        <dbReference type="SAM" id="SignalP"/>
    </source>
</evidence>
<keyword evidence="6" id="KW-1015">Disulfide bond</keyword>
<dbReference type="InterPro" id="IPR016166">
    <property type="entry name" value="FAD-bd_PCMH"/>
</dbReference>
<evidence type="ECO:0000256" key="4">
    <source>
        <dbReference type="ARBA" id="ARBA00022729"/>
    </source>
</evidence>
<gene>
    <name evidence="11" type="primary">LOC111020168</name>
</gene>
<dbReference type="InterPro" id="IPR036318">
    <property type="entry name" value="FAD-bd_PCMH-like_sf"/>
</dbReference>
<dbReference type="GO" id="GO:1901696">
    <property type="term" value="P:cannabinoid biosynthetic process"/>
    <property type="evidence" value="ECO:0007669"/>
    <property type="project" value="UniProtKB-ARBA"/>
</dbReference>
<evidence type="ECO:0000256" key="2">
    <source>
        <dbReference type="ARBA" id="ARBA00005466"/>
    </source>
</evidence>
<feature type="domain" description="FAD-binding PCMH-type" evidence="9">
    <location>
        <begin position="78"/>
        <end position="252"/>
    </location>
</feature>
<dbReference type="GO" id="GO:0016491">
    <property type="term" value="F:oxidoreductase activity"/>
    <property type="evidence" value="ECO:0007669"/>
    <property type="project" value="InterPro"/>
</dbReference>
<evidence type="ECO:0000256" key="6">
    <source>
        <dbReference type="ARBA" id="ARBA00023157"/>
    </source>
</evidence>
<dbReference type="PROSITE" id="PS51257">
    <property type="entry name" value="PROKAR_LIPOPROTEIN"/>
    <property type="match status" value="1"/>
</dbReference>
<dbReference type="Pfam" id="PF08031">
    <property type="entry name" value="BBE"/>
    <property type="match status" value="1"/>
</dbReference>
<evidence type="ECO:0000256" key="7">
    <source>
        <dbReference type="ARBA" id="ARBA00023180"/>
    </source>
</evidence>
<evidence type="ECO:0000313" key="11">
    <source>
        <dbReference type="RefSeq" id="XP_022152433.1"/>
    </source>
</evidence>
<evidence type="ECO:0000256" key="5">
    <source>
        <dbReference type="ARBA" id="ARBA00022827"/>
    </source>
</evidence>
<dbReference type="KEGG" id="mcha:111020168"/>
<dbReference type="Gene3D" id="3.30.465.10">
    <property type="match status" value="1"/>
</dbReference>
<keyword evidence="3" id="KW-0285">Flavoprotein</keyword>
<organism evidence="10 11">
    <name type="scientific">Momordica charantia</name>
    <name type="common">Bitter gourd</name>
    <name type="synonym">Balsam pear</name>
    <dbReference type="NCBI Taxonomy" id="3673"/>
    <lineage>
        <taxon>Eukaryota</taxon>
        <taxon>Viridiplantae</taxon>
        <taxon>Streptophyta</taxon>
        <taxon>Embryophyta</taxon>
        <taxon>Tracheophyta</taxon>
        <taxon>Spermatophyta</taxon>
        <taxon>Magnoliopsida</taxon>
        <taxon>eudicotyledons</taxon>
        <taxon>Gunneridae</taxon>
        <taxon>Pentapetalae</taxon>
        <taxon>rosids</taxon>
        <taxon>fabids</taxon>
        <taxon>Cucurbitales</taxon>
        <taxon>Cucurbitaceae</taxon>
        <taxon>Momordiceae</taxon>
        <taxon>Momordica</taxon>
    </lineage>
</organism>
<keyword evidence="4 8" id="KW-0732">Signal</keyword>
<feature type="signal peptide" evidence="8">
    <location>
        <begin position="1"/>
        <end position="29"/>
    </location>
</feature>
<dbReference type="GeneID" id="111020168"/>
<name>A0A6J1DEU9_MOMCH</name>
<reference evidence="11" key="1">
    <citation type="submission" date="2025-08" db="UniProtKB">
        <authorList>
            <consortium name="RefSeq"/>
        </authorList>
    </citation>
    <scope>IDENTIFICATION</scope>
    <source>
        <strain evidence="11">OHB3-1</strain>
    </source>
</reference>
<sequence>MKSFPLNPLAFAFACSIVLSSSLFWAASAHKHEGFLQCLTRHSPSNNSISKFIYTPANFSYSSILNFSIQNLRFSTAETPKPLLVIAPSHISHIQAAVICSKTHGLQIRTRSGGHDFEGLSYVSHLPFIVLDLIHLRSITIDAKNSTAWVQSGATLGELYYRIAQKSQTLAFPAGSCPTVGVGGHLSGGGYGYLIRKYGLAADHVIDAHLVDANGRILNRESMEDDLFWTIRGGGGGSFGIVVAWKLRLVPVPTTLTTCTVNRTLDRDGVKLIHRWQYVAHKLEDNLLLGISLTGGHILTQQGGKTNPVASFPTYFLGKVDELVAIVNTTFPELGLTKEDCIETSWIESTLITAGFSAGESLETLLYRRPLVNISTKIKSDYVKEPISEAIFKGIWERLNTQDIELAQVMFVPYGGRMSEFSESETPYPHRAENMYKMGYIVKWEEQSAKAEKRHLNWVREIYDYMAPYVTKSPRAAYVNYRDLDIGRNNEYEKTNYERAKVWGLKYFGKNFNRLVQVKTRVDPSDFFRHEQSIPTFSSEYSVW</sequence>
<dbReference type="Pfam" id="PF01565">
    <property type="entry name" value="FAD_binding_4"/>
    <property type="match status" value="1"/>
</dbReference>
<feature type="chain" id="PRO_5026828725" evidence="8">
    <location>
        <begin position="30"/>
        <end position="544"/>
    </location>
</feature>
<dbReference type="InterPro" id="IPR012951">
    <property type="entry name" value="BBE"/>
</dbReference>
<evidence type="ECO:0000313" key="10">
    <source>
        <dbReference type="Proteomes" id="UP000504603"/>
    </source>
</evidence>
<evidence type="ECO:0000256" key="3">
    <source>
        <dbReference type="ARBA" id="ARBA00022630"/>
    </source>
</evidence>
<dbReference type="InterPro" id="IPR016167">
    <property type="entry name" value="FAD-bd_PCMH_sub1"/>
</dbReference>
<dbReference type="PANTHER" id="PTHR32448">
    <property type="entry name" value="OS08G0158400 PROTEIN"/>
    <property type="match status" value="1"/>
</dbReference>
<comment type="cofactor">
    <cofactor evidence="1">
        <name>FAD</name>
        <dbReference type="ChEBI" id="CHEBI:57692"/>
    </cofactor>
</comment>
<keyword evidence="7" id="KW-0325">Glycoprotein</keyword>
<protein>
    <submittedName>
        <fullName evidence="11">Berberine bridge enzyme-like 18</fullName>
    </submittedName>
</protein>
<dbReference type="AlphaFoldDB" id="A0A6J1DEU9"/>
<dbReference type="Proteomes" id="UP000504603">
    <property type="component" value="Unplaced"/>
</dbReference>
<dbReference type="GO" id="GO:0071949">
    <property type="term" value="F:FAD binding"/>
    <property type="evidence" value="ECO:0007669"/>
    <property type="project" value="InterPro"/>
</dbReference>
<keyword evidence="5" id="KW-0274">FAD</keyword>
<comment type="similarity">
    <text evidence="2">Belongs to the oxygen-dependent FAD-linked oxidoreductase family.</text>
</comment>
<dbReference type="FunFam" id="3.30.43.10:FF:000004">
    <property type="entry name" value="Berberine bridge enzyme-like 15"/>
    <property type="match status" value="1"/>
</dbReference>